<keyword evidence="4" id="KW-1185">Reference proteome</keyword>
<organism evidence="3 4">
    <name type="scientific">Pseudazoarcus pumilus</name>
    <dbReference type="NCBI Taxonomy" id="2067960"/>
    <lineage>
        <taxon>Bacteria</taxon>
        <taxon>Pseudomonadati</taxon>
        <taxon>Pseudomonadota</taxon>
        <taxon>Betaproteobacteria</taxon>
        <taxon>Rhodocyclales</taxon>
        <taxon>Zoogloeaceae</taxon>
        <taxon>Pseudazoarcus</taxon>
    </lineage>
</organism>
<keyword evidence="2" id="KW-0732">Signal</keyword>
<dbReference type="RefSeq" id="WP_102248257.1">
    <property type="nucleotide sequence ID" value="NZ_CP025682.1"/>
</dbReference>
<evidence type="ECO:0000313" key="3">
    <source>
        <dbReference type="EMBL" id="AUN96215.1"/>
    </source>
</evidence>
<reference evidence="3 4" key="1">
    <citation type="submission" date="2018-01" db="EMBL/GenBank/DDBJ databases">
        <authorList>
            <person name="Fu G.-Y."/>
        </authorList>
    </citation>
    <scope>NUCLEOTIDE SEQUENCE [LARGE SCALE GENOMIC DNA]</scope>
    <source>
        <strain evidence="3 4">SY39</strain>
    </source>
</reference>
<feature type="signal peptide" evidence="2">
    <location>
        <begin position="1"/>
        <end position="20"/>
    </location>
</feature>
<protein>
    <recommendedName>
        <fullName evidence="5">Lipoprotein</fullName>
    </recommendedName>
</protein>
<dbReference type="EMBL" id="CP025682">
    <property type="protein sequence ID" value="AUN96215.1"/>
    <property type="molecule type" value="Genomic_DNA"/>
</dbReference>
<dbReference type="Proteomes" id="UP000242205">
    <property type="component" value="Chromosome"/>
</dbReference>
<proteinExistence type="predicted"/>
<gene>
    <name evidence="3" type="ORF">C0099_15470</name>
</gene>
<feature type="chain" id="PRO_5014324031" description="Lipoprotein" evidence="2">
    <location>
        <begin position="21"/>
        <end position="64"/>
    </location>
</feature>
<feature type="region of interest" description="Disordered" evidence="1">
    <location>
        <begin position="36"/>
        <end position="64"/>
    </location>
</feature>
<evidence type="ECO:0000256" key="1">
    <source>
        <dbReference type="SAM" id="MobiDB-lite"/>
    </source>
</evidence>
<dbReference type="AlphaFoldDB" id="A0A2I6SAF7"/>
<sequence length="64" mass="7050">MPYKAMLVALAFASVSLLSACDSEMTVYEPGVYKGKHDETATREAAQQRAEPLRERALSGMTDR</sequence>
<feature type="compositionally biased region" description="Basic and acidic residues" evidence="1">
    <location>
        <begin position="51"/>
        <end position="64"/>
    </location>
</feature>
<evidence type="ECO:0008006" key="5">
    <source>
        <dbReference type="Google" id="ProtNLM"/>
    </source>
</evidence>
<dbReference type="PROSITE" id="PS51257">
    <property type="entry name" value="PROKAR_LIPOPROTEIN"/>
    <property type="match status" value="1"/>
</dbReference>
<name>A0A2I6SAF7_9RHOO</name>
<accession>A0A2I6SAF7</accession>
<evidence type="ECO:0000256" key="2">
    <source>
        <dbReference type="SAM" id="SignalP"/>
    </source>
</evidence>
<dbReference type="KEGG" id="atw:C0099_15470"/>
<evidence type="ECO:0000313" key="4">
    <source>
        <dbReference type="Proteomes" id="UP000242205"/>
    </source>
</evidence>